<dbReference type="EMBL" id="JAKRDF010000024">
    <property type="protein sequence ID" value="MCG7277249.1"/>
    <property type="molecule type" value="Genomic_DNA"/>
</dbReference>
<dbReference type="RefSeq" id="WP_168162211.1">
    <property type="nucleotide sequence ID" value="NZ_CP010827.1"/>
</dbReference>
<accession>A0ABS9PZ98</accession>
<keyword evidence="2" id="KW-1185">Reference proteome</keyword>
<comment type="caution">
    <text evidence="1">The sequence shown here is derived from an EMBL/GenBank/DDBJ whole genome shotgun (WGS) entry which is preliminary data.</text>
</comment>
<gene>
    <name evidence="1" type="ORF">MHK08_12355</name>
</gene>
<evidence type="ECO:0000313" key="2">
    <source>
        <dbReference type="Proteomes" id="UP001521911"/>
    </source>
</evidence>
<reference evidence="1 2" key="1">
    <citation type="submission" date="2022-02" db="EMBL/GenBank/DDBJ databases">
        <title>Uncovering new skin microbiome diversity through culturing and metagenomics.</title>
        <authorList>
            <person name="Conlan S."/>
            <person name="Deming C."/>
            <person name="Nisc Comparative Sequencing Program N."/>
            <person name="Segre J.A."/>
        </authorList>
    </citation>
    <scope>NUCLEOTIDE SEQUENCE [LARGE SCALE GENOMIC DNA]</scope>
    <source>
        <strain evidence="1 2">ACRQV</strain>
    </source>
</reference>
<name>A0ABS9PZ98_9CORY</name>
<evidence type="ECO:0000313" key="1">
    <source>
        <dbReference type="EMBL" id="MCG7277249.1"/>
    </source>
</evidence>
<organism evidence="1 2">
    <name type="scientific">Corynebacterium singulare</name>
    <dbReference type="NCBI Taxonomy" id="161899"/>
    <lineage>
        <taxon>Bacteria</taxon>
        <taxon>Bacillati</taxon>
        <taxon>Actinomycetota</taxon>
        <taxon>Actinomycetes</taxon>
        <taxon>Mycobacteriales</taxon>
        <taxon>Corynebacteriaceae</taxon>
        <taxon>Corynebacterium</taxon>
    </lineage>
</organism>
<dbReference type="Proteomes" id="UP001521911">
    <property type="component" value="Unassembled WGS sequence"/>
</dbReference>
<protein>
    <submittedName>
        <fullName evidence="1">Uncharacterized protein</fullName>
    </submittedName>
</protein>
<sequence>MDFNSILAPAIDFFSNGIGAVIRDIAVALYNILFPANADAATAPQAGQ</sequence>
<proteinExistence type="predicted"/>